<gene>
    <name evidence="1" type="ORF">SPELUC_LOCUS2574</name>
</gene>
<proteinExistence type="predicted"/>
<reference evidence="1" key="1">
    <citation type="submission" date="2021-06" db="EMBL/GenBank/DDBJ databases">
        <authorList>
            <person name="Kallberg Y."/>
            <person name="Tangrot J."/>
            <person name="Rosling A."/>
        </authorList>
    </citation>
    <scope>NUCLEOTIDE SEQUENCE</scope>
    <source>
        <strain evidence="1">28 12/20/2015</strain>
    </source>
</reference>
<name>A0ACA9KSV6_9GLOM</name>
<accession>A0ACA9KSV6</accession>
<keyword evidence="2" id="KW-1185">Reference proteome</keyword>
<organism evidence="1 2">
    <name type="scientific">Cetraspora pellucida</name>
    <dbReference type="NCBI Taxonomy" id="1433469"/>
    <lineage>
        <taxon>Eukaryota</taxon>
        <taxon>Fungi</taxon>
        <taxon>Fungi incertae sedis</taxon>
        <taxon>Mucoromycota</taxon>
        <taxon>Glomeromycotina</taxon>
        <taxon>Glomeromycetes</taxon>
        <taxon>Diversisporales</taxon>
        <taxon>Gigasporaceae</taxon>
        <taxon>Cetraspora</taxon>
    </lineage>
</organism>
<evidence type="ECO:0000313" key="2">
    <source>
        <dbReference type="Proteomes" id="UP000789366"/>
    </source>
</evidence>
<sequence>FLGIERQSLVTAEIKYVRSSVKEDSNLITSWAVSAYPVGREDNVIEMVLFVSNNPDERDFKTQAIFERDGYYSIGDKIVPGTYEGKKRPKMTVSISTHMMILNKAPKSNKCPLRVSFLEVAQESPNVLENDENAIFNVIINDYTGQDCNFMVKVVFPHFNSRFSYLKNTIRLQESLVFIVGQLERRIFDDSSSKLTEVINTTWSKLLSTYRNINENQKGIGKVETSFPNISNDSVDDNFQPASCSKCTRIEYSDESTNMFKNTGGNDVELDKVNDLIEVVQNDCV</sequence>
<feature type="non-terminal residue" evidence="1">
    <location>
        <position position="1"/>
    </location>
</feature>
<dbReference type="EMBL" id="CAJVPW010001753">
    <property type="protein sequence ID" value="CAG8491395.1"/>
    <property type="molecule type" value="Genomic_DNA"/>
</dbReference>
<comment type="caution">
    <text evidence="1">The sequence shown here is derived from an EMBL/GenBank/DDBJ whole genome shotgun (WGS) entry which is preliminary data.</text>
</comment>
<dbReference type="Proteomes" id="UP000789366">
    <property type="component" value="Unassembled WGS sequence"/>
</dbReference>
<protein>
    <submittedName>
        <fullName evidence="1">17261_t:CDS:1</fullName>
    </submittedName>
</protein>
<evidence type="ECO:0000313" key="1">
    <source>
        <dbReference type="EMBL" id="CAG8491395.1"/>
    </source>
</evidence>